<keyword evidence="3" id="KW-0963">Cytoplasm</keyword>
<dbReference type="OMA" id="RQGNMNG"/>
<reference evidence="8" key="3">
    <citation type="submission" date="2015-06" db="UniProtKB">
        <authorList>
            <consortium name="EnsemblMetazoa"/>
        </authorList>
    </citation>
    <scope>IDENTIFICATION</scope>
</reference>
<dbReference type="Proteomes" id="UP000014760">
    <property type="component" value="Unassembled WGS sequence"/>
</dbReference>
<evidence type="ECO:0000256" key="4">
    <source>
        <dbReference type="ARBA" id="ARBA00023212"/>
    </source>
</evidence>
<evidence type="ECO:0000313" key="8">
    <source>
        <dbReference type="EnsemblMetazoa" id="CapteP17923"/>
    </source>
</evidence>
<name>X1ZF49_CAPTE</name>
<accession>X1ZF49</accession>
<dbReference type="PANTHER" id="PTHR12644">
    <property type="entry name" value="ARP2/3 COMPLEX 16 KD SUBUNIT P16-ARC"/>
    <property type="match status" value="1"/>
</dbReference>
<evidence type="ECO:0000256" key="3">
    <source>
        <dbReference type="ARBA" id="ARBA00022490"/>
    </source>
</evidence>
<dbReference type="EMBL" id="AMQN01000136">
    <property type="status" value="NOT_ANNOTATED_CDS"/>
    <property type="molecule type" value="Genomic_DNA"/>
</dbReference>
<organism evidence="8 9">
    <name type="scientific">Capitella teleta</name>
    <name type="common">Polychaete worm</name>
    <dbReference type="NCBI Taxonomy" id="283909"/>
    <lineage>
        <taxon>Eukaryota</taxon>
        <taxon>Metazoa</taxon>
        <taxon>Spiralia</taxon>
        <taxon>Lophotrochozoa</taxon>
        <taxon>Annelida</taxon>
        <taxon>Polychaeta</taxon>
        <taxon>Sedentaria</taxon>
        <taxon>Scolecida</taxon>
        <taxon>Capitellidae</taxon>
        <taxon>Capitella</taxon>
    </lineage>
</organism>
<evidence type="ECO:0000256" key="1">
    <source>
        <dbReference type="ARBA" id="ARBA00004245"/>
    </source>
</evidence>
<dbReference type="InterPro" id="IPR036743">
    <property type="entry name" value="ARPC5_sf"/>
</dbReference>
<dbReference type="FunFam" id="1.25.40.190:FF:000003">
    <property type="entry name" value="Actin-related protein 2/3 complex subunit 5"/>
    <property type="match status" value="1"/>
</dbReference>
<comment type="function">
    <text evidence="6">Functions as component of the Arp2/3 complex which is involved in regulation of actin polymerization and together with an activating nucleation-promoting factor (NPF) mediates the formation of branched actin networks. Arp2/3 complex plays a critical role in the control of cell morphogenesis via the modulation of cell polarity development.</text>
</comment>
<comment type="function">
    <text evidence="5">Functions as a component of the Arp2/3 complex which is involved in regulation of actin polymerization and together with an activating nucleation-promoting factor (NPF) mediates the formation of branched actin networks.</text>
</comment>
<protein>
    <recommendedName>
        <fullName evidence="6">Actin-related protein 2/3 complex subunit 5</fullName>
    </recommendedName>
</protein>
<keyword evidence="4 6" id="KW-0206">Cytoskeleton</keyword>
<evidence type="ECO:0000256" key="6">
    <source>
        <dbReference type="RuleBase" id="RU004301"/>
    </source>
</evidence>
<dbReference type="OrthoDB" id="429520at2759"/>
<dbReference type="HOGENOM" id="CLU_101888_1_1_1"/>
<dbReference type="AlphaFoldDB" id="X1ZF49"/>
<sequence length="150" mass="16646">MAKPSHSVSYRKVDVDSIETYNPDDDAMLTDESVTGPSEGEVSNLLNRKANAEALKYVLQNAPVTSKDKNVKKQAFDLCLRVLLSFKSSEIDEAVKSLDQPEVDMLMKYIYRGFDNADGANAQLLTWHEKTFSVGGSGSIVRVLTDRKQV</sequence>
<feature type="region of interest" description="Disordered" evidence="7">
    <location>
        <begin position="19"/>
        <end position="41"/>
    </location>
</feature>
<evidence type="ECO:0000313" key="9">
    <source>
        <dbReference type="Proteomes" id="UP000014760"/>
    </source>
</evidence>
<dbReference type="InterPro" id="IPR006789">
    <property type="entry name" value="ARPC5"/>
</dbReference>
<evidence type="ECO:0000256" key="2">
    <source>
        <dbReference type="ARBA" id="ARBA00006084"/>
    </source>
</evidence>
<comment type="similarity">
    <text evidence="2 6">Belongs to the ARPC5 family.</text>
</comment>
<reference evidence="9" key="1">
    <citation type="submission" date="2012-12" db="EMBL/GenBank/DDBJ databases">
        <authorList>
            <person name="Hellsten U."/>
            <person name="Grimwood J."/>
            <person name="Chapman J.A."/>
            <person name="Shapiro H."/>
            <person name="Aerts A."/>
            <person name="Otillar R.P."/>
            <person name="Terry A.Y."/>
            <person name="Boore J.L."/>
            <person name="Simakov O."/>
            <person name="Marletaz F."/>
            <person name="Cho S.-J."/>
            <person name="Edsinger-Gonzales E."/>
            <person name="Havlak P."/>
            <person name="Kuo D.-H."/>
            <person name="Larsson T."/>
            <person name="Lv J."/>
            <person name="Arendt D."/>
            <person name="Savage R."/>
            <person name="Osoegawa K."/>
            <person name="de Jong P."/>
            <person name="Lindberg D.R."/>
            <person name="Seaver E.C."/>
            <person name="Weisblat D.A."/>
            <person name="Putnam N.H."/>
            <person name="Grigoriev I.V."/>
            <person name="Rokhsar D.S."/>
        </authorList>
    </citation>
    <scope>NUCLEOTIDE SEQUENCE</scope>
    <source>
        <strain evidence="9">I ESC-2004</strain>
    </source>
</reference>
<comment type="subcellular location">
    <subcellularLocation>
        <location evidence="1">Cytoplasm</location>
        <location evidence="1">Cytoskeleton</location>
    </subcellularLocation>
</comment>
<evidence type="ECO:0000256" key="7">
    <source>
        <dbReference type="SAM" id="MobiDB-lite"/>
    </source>
</evidence>
<dbReference type="Pfam" id="PF04699">
    <property type="entry name" value="P16-Arc"/>
    <property type="match status" value="1"/>
</dbReference>
<dbReference type="Gene3D" id="1.25.40.190">
    <property type="entry name" value="Actin-related protein 2/3 complex subunit 5"/>
    <property type="match status" value="1"/>
</dbReference>
<dbReference type="GO" id="GO:0005885">
    <property type="term" value="C:Arp2/3 protein complex"/>
    <property type="evidence" value="ECO:0007669"/>
    <property type="project" value="InterPro"/>
</dbReference>
<evidence type="ECO:0000256" key="5">
    <source>
        <dbReference type="ARBA" id="ARBA00060329"/>
    </source>
</evidence>
<keyword evidence="9" id="KW-1185">Reference proteome</keyword>
<reference evidence="9" key="2">
    <citation type="journal article" date="2013" name="Nature">
        <title>Insights into bilaterian evolution from three spiralian genomes.</title>
        <authorList>
            <person name="Simakov O."/>
            <person name="Marletaz F."/>
            <person name="Cho S.J."/>
            <person name="Edsinger-Gonzales E."/>
            <person name="Havlak P."/>
            <person name="Hellsten U."/>
            <person name="Kuo D.H."/>
            <person name="Larsson T."/>
            <person name="Lv J."/>
            <person name="Arendt D."/>
            <person name="Savage R."/>
            <person name="Osoegawa K."/>
            <person name="de Jong P."/>
            <person name="Grimwood J."/>
            <person name="Chapman J.A."/>
            <person name="Shapiro H."/>
            <person name="Aerts A."/>
            <person name="Otillar R.P."/>
            <person name="Terry A.Y."/>
            <person name="Boore J.L."/>
            <person name="Grigoriev I.V."/>
            <person name="Lindberg D.R."/>
            <person name="Seaver E.C."/>
            <person name="Weisblat D.A."/>
            <person name="Putnam N.H."/>
            <person name="Rokhsar D.S."/>
        </authorList>
    </citation>
    <scope>NUCLEOTIDE SEQUENCE</scope>
    <source>
        <strain evidence="9">I ESC-2004</strain>
    </source>
</reference>
<dbReference type="GO" id="GO:0030833">
    <property type="term" value="P:regulation of actin filament polymerization"/>
    <property type="evidence" value="ECO:0007669"/>
    <property type="project" value="InterPro"/>
</dbReference>
<proteinExistence type="inferred from homology"/>
<dbReference type="SUPFAM" id="SSF69103">
    <property type="entry name" value="Arp2/3 complex 16 kDa subunit ARPC5"/>
    <property type="match status" value="1"/>
</dbReference>
<dbReference type="EnsemblMetazoa" id="CapteT17923">
    <property type="protein sequence ID" value="CapteP17923"/>
    <property type="gene ID" value="CapteG17923"/>
</dbReference>
<dbReference type="PIRSF" id="PIRSF039096">
    <property type="entry name" value="p16-ARC"/>
    <property type="match status" value="1"/>
</dbReference>
<dbReference type="GO" id="GO:0034314">
    <property type="term" value="P:Arp2/3 complex-mediated actin nucleation"/>
    <property type="evidence" value="ECO:0007669"/>
    <property type="project" value="InterPro"/>
</dbReference>